<dbReference type="Proteomes" id="UP000006671">
    <property type="component" value="Unassembled WGS sequence"/>
</dbReference>
<reference evidence="1 2" key="1">
    <citation type="journal article" date="2010" name="Cell">
        <title>The genome of Naegleria gruberi illuminates early eukaryotic versatility.</title>
        <authorList>
            <person name="Fritz-Laylin L.K."/>
            <person name="Prochnik S.E."/>
            <person name="Ginger M.L."/>
            <person name="Dacks J.B."/>
            <person name="Carpenter M.L."/>
            <person name="Field M.C."/>
            <person name="Kuo A."/>
            <person name="Paredez A."/>
            <person name="Chapman J."/>
            <person name="Pham J."/>
            <person name="Shu S."/>
            <person name="Neupane R."/>
            <person name="Cipriano M."/>
            <person name="Mancuso J."/>
            <person name="Tu H."/>
            <person name="Salamov A."/>
            <person name="Lindquist E."/>
            <person name="Shapiro H."/>
            <person name="Lucas S."/>
            <person name="Grigoriev I.V."/>
            <person name="Cande W.Z."/>
            <person name="Fulton C."/>
            <person name="Rokhsar D.S."/>
            <person name="Dawson S.C."/>
        </authorList>
    </citation>
    <scope>NUCLEOTIDE SEQUENCE [LARGE SCALE GENOMIC DNA]</scope>
    <source>
        <strain evidence="1 2">NEG-M</strain>
    </source>
</reference>
<organism evidence="2">
    <name type="scientific">Naegleria gruberi</name>
    <name type="common">Amoeba</name>
    <dbReference type="NCBI Taxonomy" id="5762"/>
    <lineage>
        <taxon>Eukaryota</taxon>
        <taxon>Discoba</taxon>
        <taxon>Heterolobosea</taxon>
        <taxon>Tetramitia</taxon>
        <taxon>Eutetramitia</taxon>
        <taxon>Vahlkampfiidae</taxon>
        <taxon>Naegleria</taxon>
    </lineage>
</organism>
<sequence length="202" mass="23371">MAKQWVVSFAFTHIRIKGQNMFQQEQPCISPRHLVTAQHVVKPTRNLDGNAFNLTSILIDFSPEASTNHFSPNNPWLKLLRPVVKESVGMDECAQMGGAECWKSVNDFAFLSFEDCNYKHDYFLLPTSIKVIQQLSSMLVVGFPNKIEKKAFQEEYTRDKQEQNKKDEFYERMRELMSGFERKTLSFGSGMVKDMVKNKLKS</sequence>
<evidence type="ECO:0000313" key="1">
    <source>
        <dbReference type="EMBL" id="EFC44582.1"/>
    </source>
</evidence>
<evidence type="ECO:0000313" key="2">
    <source>
        <dbReference type="Proteomes" id="UP000006671"/>
    </source>
</evidence>
<dbReference type="AlphaFoldDB" id="D2VEX2"/>
<protein>
    <submittedName>
        <fullName evidence="1">Predicted protein</fullName>
    </submittedName>
</protein>
<proteinExistence type="predicted"/>
<accession>D2VEX2</accession>
<dbReference type="InParanoid" id="D2VEX2"/>
<dbReference type="KEGG" id="ngr:NAEGRDRAFT_48980"/>
<gene>
    <name evidence="1" type="ORF">NAEGRDRAFT_48980</name>
</gene>
<dbReference type="RefSeq" id="XP_002677326.1">
    <property type="nucleotide sequence ID" value="XM_002677280.1"/>
</dbReference>
<keyword evidence="2" id="KW-1185">Reference proteome</keyword>
<name>D2VEX2_NAEGR</name>
<dbReference type="GeneID" id="8848605"/>
<dbReference type="VEuPathDB" id="AmoebaDB:NAEGRDRAFT_48980"/>
<dbReference type="EMBL" id="GG738867">
    <property type="protein sequence ID" value="EFC44582.1"/>
    <property type="molecule type" value="Genomic_DNA"/>
</dbReference>